<evidence type="ECO:0000256" key="2">
    <source>
        <dbReference type="ARBA" id="ARBA00022692"/>
    </source>
</evidence>
<evidence type="ECO:0000256" key="3">
    <source>
        <dbReference type="ARBA" id="ARBA00022989"/>
    </source>
</evidence>
<dbReference type="InterPro" id="IPR011701">
    <property type="entry name" value="MFS"/>
</dbReference>
<dbReference type="InParanoid" id="A0A2T3AVB1"/>
<feature type="transmembrane region" description="Helical" evidence="5">
    <location>
        <begin position="338"/>
        <end position="362"/>
    </location>
</feature>
<keyword evidence="4 5" id="KW-0472">Membrane</keyword>
<evidence type="ECO:0000313" key="7">
    <source>
        <dbReference type="EMBL" id="PSS12582.1"/>
    </source>
</evidence>
<proteinExistence type="predicted"/>
<dbReference type="Proteomes" id="UP000241818">
    <property type="component" value="Unassembled WGS sequence"/>
</dbReference>
<dbReference type="CDD" id="cd17476">
    <property type="entry name" value="MFS_Amf1_MDR_like"/>
    <property type="match status" value="1"/>
</dbReference>
<feature type="transmembrane region" description="Helical" evidence="5">
    <location>
        <begin position="432"/>
        <end position="452"/>
    </location>
</feature>
<sequence length="511" mass="55326">MSSSAELDSPGTEGHDLELQITKEQAPLERPQNLFHEILFVAVLCSSQLMAQAGLGQGIVPLYTIGNSFGIHNPGELSWFPAAFSLTVGTFILIAGRFGDLYGHKKFVIGGFAWFGLWSLLAGFSVYSNAIFFDCCRAFQGIGAAFLLPNSIAILGRAYKPGLRKAIIFSLFGATAPAGFVVAGAFSSLLAKFAWWPWAYWILAIVLLLYAVLAVVVIPYTPPPVLDNSESTFTRVDGLGSITGVSGLVLINFAWNQAPVVGWSNPYTYILLIVGFIFMGLFAFVEMRIAKFPLVPLDAMSADIGFLLTCIVFGWASYSVWIYYFWQFLQELRHVSPLLASAQFTPVVVSGLCAAMATGFLLGRVSGSVIMFISLCFFTVGLILLATAPVDQTYWAQTFVSLIIMPWGMDMSFPAATLLLSNAMPKEHQGVAASLVNTLVNYSISIALGIAGTIEGHVNDGGRDLLKGYRGAWYLGIGLSGSGAIIAVIFGLDTWRKSKRIVEHSSEEKES</sequence>
<dbReference type="AlphaFoldDB" id="A0A2T3AVB1"/>
<keyword evidence="3 5" id="KW-1133">Transmembrane helix</keyword>
<accession>A0A2T3AVB1</accession>
<dbReference type="Pfam" id="PF07690">
    <property type="entry name" value="MFS_1"/>
    <property type="match status" value="1"/>
</dbReference>
<dbReference type="Gene3D" id="1.20.1250.20">
    <property type="entry name" value="MFS general substrate transporter like domains"/>
    <property type="match status" value="1"/>
</dbReference>
<feature type="transmembrane region" description="Helical" evidence="5">
    <location>
        <begin position="267"/>
        <end position="285"/>
    </location>
</feature>
<evidence type="ECO:0000256" key="4">
    <source>
        <dbReference type="ARBA" id="ARBA00023136"/>
    </source>
</evidence>
<evidence type="ECO:0000256" key="5">
    <source>
        <dbReference type="SAM" id="Phobius"/>
    </source>
</evidence>
<feature type="transmembrane region" description="Helical" evidence="5">
    <location>
        <begin position="394"/>
        <end position="420"/>
    </location>
</feature>
<feature type="domain" description="Major facilitator superfamily (MFS) profile" evidence="6">
    <location>
        <begin position="38"/>
        <end position="499"/>
    </location>
</feature>
<keyword evidence="8" id="KW-1185">Reference proteome</keyword>
<dbReference type="RefSeq" id="XP_024718580.1">
    <property type="nucleotide sequence ID" value="XM_024867705.1"/>
</dbReference>
<feature type="transmembrane region" description="Helical" evidence="5">
    <location>
        <begin position="198"/>
        <end position="220"/>
    </location>
</feature>
<evidence type="ECO:0000313" key="8">
    <source>
        <dbReference type="Proteomes" id="UP000241818"/>
    </source>
</evidence>
<evidence type="ECO:0000256" key="1">
    <source>
        <dbReference type="ARBA" id="ARBA00004141"/>
    </source>
</evidence>
<dbReference type="InterPro" id="IPR020846">
    <property type="entry name" value="MFS_dom"/>
</dbReference>
<dbReference type="FunCoup" id="A0A2T3AVB1">
    <property type="interactions" value="28"/>
</dbReference>
<dbReference type="Gene3D" id="1.20.1720.10">
    <property type="entry name" value="Multidrug resistance protein D"/>
    <property type="match status" value="1"/>
</dbReference>
<comment type="subcellular location">
    <subcellularLocation>
        <location evidence="1">Membrane</location>
        <topology evidence="1">Multi-pass membrane protein</topology>
    </subcellularLocation>
</comment>
<feature type="transmembrane region" description="Helical" evidence="5">
    <location>
        <begin position="306"/>
        <end position="326"/>
    </location>
</feature>
<dbReference type="SUPFAM" id="SSF103473">
    <property type="entry name" value="MFS general substrate transporter"/>
    <property type="match status" value="1"/>
</dbReference>
<dbReference type="PANTHER" id="PTHR42718">
    <property type="entry name" value="MAJOR FACILITATOR SUPERFAMILY MULTIDRUG TRANSPORTER MFSC"/>
    <property type="match status" value="1"/>
</dbReference>
<feature type="transmembrane region" description="Helical" evidence="5">
    <location>
        <begin position="232"/>
        <end position="255"/>
    </location>
</feature>
<feature type="transmembrane region" description="Helical" evidence="5">
    <location>
        <begin position="166"/>
        <end position="186"/>
    </location>
</feature>
<feature type="transmembrane region" description="Helical" evidence="5">
    <location>
        <begin position="139"/>
        <end position="159"/>
    </location>
</feature>
<dbReference type="EMBL" id="KZ679015">
    <property type="protein sequence ID" value="PSS12582.1"/>
    <property type="molecule type" value="Genomic_DNA"/>
</dbReference>
<keyword evidence="2 5" id="KW-0812">Transmembrane</keyword>
<feature type="transmembrane region" description="Helical" evidence="5">
    <location>
        <begin position="472"/>
        <end position="492"/>
    </location>
</feature>
<dbReference type="OrthoDB" id="2428527at2759"/>
<dbReference type="PANTHER" id="PTHR42718:SF1">
    <property type="entry name" value="LOW AFFINITY AMMONIUM TRANSPORTER"/>
    <property type="match status" value="1"/>
</dbReference>
<feature type="transmembrane region" description="Helical" evidence="5">
    <location>
        <begin position="77"/>
        <end position="95"/>
    </location>
</feature>
<evidence type="ECO:0000259" key="6">
    <source>
        <dbReference type="PROSITE" id="PS50850"/>
    </source>
</evidence>
<dbReference type="InterPro" id="IPR036259">
    <property type="entry name" value="MFS_trans_sf"/>
</dbReference>
<feature type="transmembrane region" description="Helical" evidence="5">
    <location>
        <begin position="107"/>
        <end position="127"/>
    </location>
</feature>
<dbReference type="GeneID" id="36575786"/>
<reference evidence="7 8" key="1">
    <citation type="journal article" date="2018" name="New Phytol.">
        <title>Comparative genomics and transcriptomics depict ericoid mycorrhizal fungi as versatile saprotrophs and plant mutualists.</title>
        <authorList>
            <person name="Martino E."/>
            <person name="Morin E."/>
            <person name="Grelet G.A."/>
            <person name="Kuo A."/>
            <person name="Kohler A."/>
            <person name="Daghino S."/>
            <person name="Barry K.W."/>
            <person name="Cichocki N."/>
            <person name="Clum A."/>
            <person name="Dockter R.B."/>
            <person name="Hainaut M."/>
            <person name="Kuo R.C."/>
            <person name="LaButti K."/>
            <person name="Lindahl B.D."/>
            <person name="Lindquist E.A."/>
            <person name="Lipzen A."/>
            <person name="Khouja H.R."/>
            <person name="Magnuson J."/>
            <person name="Murat C."/>
            <person name="Ohm R.A."/>
            <person name="Singer S.W."/>
            <person name="Spatafora J.W."/>
            <person name="Wang M."/>
            <person name="Veneault-Fourrey C."/>
            <person name="Henrissat B."/>
            <person name="Grigoriev I.V."/>
            <person name="Martin F.M."/>
            <person name="Perotto S."/>
        </authorList>
    </citation>
    <scope>NUCLEOTIDE SEQUENCE [LARGE SCALE GENOMIC DNA]</scope>
    <source>
        <strain evidence="7 8">ATCC 22711</strain>
    </source>
</reference>
<organism evidence="7 8">
    <name type="scientific">Amorphotheca resinae ATCC 22711</name>
    <dbReference type="NCBI Taxonomy" id="857342"/>
    <lineage>
        <taxon>Eukaryota</taxon>
        <taxon>Fungi</taxon>
        <taxon>Dikarya</taxon>
        <taxon>Ascomycota</taxon>
        <taxon>Pezizomycotina</taxon>
        <taxon>Leotiomycetes</taxon>
        <taxon>Helotiales</taxon>
        <taxon>Amorphothecaceae</taxon>
        <taxon>Amorphotheca</taxon>
    </lineage>
</organism>
<name>A0A2T3AVB1_AMORE</name>
<dbReference type="PROSITE" id="PS50850">
    <property type="entry name" value="MFS"/>
    <property type="match status" value="1"/>
</dbReference>
<dbReference type="GO" id="GO:0022857">
    <property type="term" value="F:transmembrane transporter activity"/>
    <property type="evidence" value="ECO:0007669"/>
    <property type="project" value="InterPro"/>
</dbReference>
<gene>
    <name evidence="7" type="ORF">M430DRAFT_44478</name>
</gene>
<protein>
    <recommendedName>
        <fullName evidence="6">Major facilitator superfamily (MFS) profile domain-containing protein</fullName>
    </recommendedName>
</protein>
<dbReference type="GO" id="GO:0016020">
    <property type="term" value="C:membrane"/>
    <property type="evidence" value="ECO:0007669"/>
    <property type="project" value="UniProtKB-SubCell"/>
</dbReference>
<feature type="transmembrane region" description="Helical" evidence="5">
    <location>
        <begin position="369"/>
        <end position="388"/>
    </location>
</feature>